<dbReference type="EMBL" id="VJMJ01000080">
    <property type="protein sequence ID" value="KAF0737806.1"/>
    <property type="molecule type" value="Genomic_DNA"/>
</dbReference>
<dbReference type="VEuPathDB" id="FungiDB:AeMF1_002597"/>
<organism evidence="2 3">
    <name type="scientific">Aphanomyces euteiches</name>
    <dbReference type="NCBI Taxonomy" id="100861"/>
    <lineage>
        <taxon>Eukaryota</taxon>
        <taxon>Sar</taxon>
        <taxon>Stramenopiles</taxon>
        <taxon>Oomycota</taxon>
        <taxon>Saprolegniomycetes</taxon>
        <taxon>Saprolegniales</taxon>
        <taxon>Verrucalvaceae</taxon>
        <taxon>Aphanomyces</taxon>
    </lineage>
</organism>
<keyword evidence="3" id="KW-1185">Reference proteome</keyword>
<gene>
    <name evidence="2" type="ORF">Ae201684_006202</name>
</gene>
<reference evidence="2 3" key="1">
    <citation type="submission" date="2019-07" db="EMBL/GenBank/DDBJ databases">
        <title>Genomics analysis of Aphanomyces spp. identifies a new class of oomycete effector associated with host adaptation.</title>
        <authorList>
            <person name="Gaulin E."/>
        </authorList>
    </citation>
    <scope>NUCLEOTIDE SEQUENCE [LARGE SCALE GENOMIC DNA]</scope>
    <source>
        <strain evidence="2 3">ATCC 201684</strain>
    </source>
</reference>
<dbReference type="NCBIfam" id="TIGR01571">
    <property type="entry name" value="A_thal_Cys_rich"/>
    <property type="match status" value="1"/>
</dbReference>
<keyword evidence="1" id="KW-0472">Membrane</keyword>
<dbReference type="Pfam" id="PF04749">
    <property type="entry name" value="PLAC8"/>
    <property type="match status" value="1"/>
</dbReference>
<keyword evidence="1" id="KW-0812">Transmembrane</keyword>
<evidence type="ECO:0000256" key="1">
    <source>
        <dbReference type="SAM" id="Phobius"/>
    </source>
</evidence>
<name>A0A6G0XCJ2_9STRA</name>
<feature type="transmembrane region" description="Helical" evidence="1">
    <location>
        <begin position="89"/>
        <end position="110"/>
    </location>
</feature>
<feature type="transmembrane region" description="Helical" evidence="1">
    <location>
        <begin position="116"/>
        <end position="138"/>
    </location>
</feature>
<proteinExistence type="predicted"/>
<dbReference type="InterPro" id="IPR006461">
    <property type="entry name" value="PLAC_motif_containing"/>
</dbReference>
<keyword evidence="1" id="KW-1133">Transmembrane helix</keyword>
<comment type="caution">
    <text evidence="2">The sequence shown here is derived from an EMBL/GenBank/DDBJ whole genome shotgun (WGS) entry which is preliminary data.</text>
</comment>
<accession>A0A6G0XCJ2</accession>
<sequence length="197" mass="21537">MSDPMKTPVDPQATPAASVTYAANQPPKRVDLAAVPNAPAVDHNGIIVGRWKSGIFDCLADIVPNCVMSFICPCVSLAQTLHRVGMYPFTNVLVVFGAIYGVNIFLYLLSGLGVPLFFFGSWIAFFLQVAVFAFLVIVRMRIRRAFRIAGSELEDLVLSFFCSCCVLAQIATHTDSYTANECSFSPKEILPGYQIDV</sequence>
<evidence type="ECO:0000313" key="2">
    <source>
        <dbReference type="EMBL" id="KAF0737806.1"/>
    </source>
</evidence>
<evidence type="ECO:0000313" key="3">
    <source>
        <dbReference type="Proteomes" id="UP000481153"/>
    </source>
</evidence>
<dbReference type="AlphaFoldDB" id="A0A6G0XCJ2"/>
<dbReference type="Proteomes" id="UP000481153">
    <property type="component" value="Unassembled WGS sequence"/>
</dbReference>
<dbReference type="PANTHER" id="PTHR15907">
    <property type="entry name" value="DUF614 FAMILY PROTEIN-RELATED"/>
    <property type="match status" value="1"/>
</dbReference>
<protein>
    <submittedName>
        <fullName evidence="2">Uncharacterized protein</fullName>
    </submittedName>
</protein>